<evidence type="ECO:0000256" key="4">
    <source>
        <dbReference type="ARBA" id="ARBA00034706"/>
    </source>
</evidence>
<gene>
    <name evidence="8" type="primary">LOC105365405</name>
</gene>
<dbReference type="Proteomes" id="UP000695007">
    <property type="component" value="Unplaced"/>
</dbReference>
<name>A0AAJ6YPK8_9HYME</name>
<proteinExistence type="inferred from homology"/>
<evidence type="ECO:0000256" key="1">
    <source>
        <dbReference type="ARBA" id="ARBA00004245"/>
    </source>
</evidence>
<evidence type="ECO:0000256" key="5">
    <source>
        <dbReference type="ARBA" id="ARBA00034865"/>
    </source>
</evidence>
<dbReference type="InterPro" id="IPR047125">
    <property type="entry name" value="DCTN5"/>
</dbReference>
<keyword evidence="6" id="KW-0472">Membrane</keyword>
<dbReference type="FunFam" id="2.160.10.10:FF:000014">
    <property type="entry name" value="dynactin subunit 5"/>
    <property type="match status" value="1"/>
</dbReference>
<evidence type="ECO:0000256" key="6">
    <source>
        <dbReference type="SAM" id="Phobius"/>
    </source>
</evidence>
<comment type="subcellular location">
    <subcellularLocation>
        <location evidence="1">Cytoplasm</location>
        <location evidence="1">Cytoskeleton</location>
    </subcellularLocation>
</comment>
<feature type="transmembrane region" description="Helical" evidence="6">
    <location>
        <begin position="12"/>
        <end position="32"/>
    </location>
</feature>
<dbReference type="Gene3D" id="2.160.10.10">
    <property type="entry name" value="Hexapeptide repeat proteins"/>
    <property type="match status" value="1"/>
</dbReference>
<comment type="similarity">
    <text evidence="4">Belongs to the dynactin subunits 5/6 family. Dynactin subunit 5 subfamily.</text>
</comment>
<evidence type="ECO:0000256" key="2">
    <source>
        <dbReference type="ARBA" id="ARBA00022490"/>
    </source>
</evidence>
<keyword evidence="2" id="KW-0963">Cytoplasm</keyword>
<keyword evidence="6" id="KW-0812">Transmembrane</keyword>
<dbReference type="PANTHER" id="PTHR46126:SF1">
    <property type="entry name" value="DYNACTIN SUBUNIT 5"/>
    <property type="match status" value="1"/>
</dbReference>
<dbReference type="SUPFAM" id="SSF51161">
    <property type="entry name" value="Trimeric LpxA-like enzymes"/>
    <property type="match status" value="1"/>
</dbReference>
<dbReference type="Pfam" id="PF21711">
    <property type="entry name" value="DCTN5"/>
    <property type="match status" value="1"/>
</dbReference>
<dbReference type="RefSeq" id="XP_011501850.1">
    <property type="nucleotide sequence ID" value="XM_011503548.1"/>
</dbReference>
<dbReference type="KEGG" id="csol:105365405"/>
<evidence type="ECO:0000313" key="8">
    <source>
        <dbReference type="RefSeq" id="XP_011501850.1"/>
    </source>
</evidence>
<evidence type="ECO:0000256" key="3">
    <source>
        <dbReference type="ARBA" id="ARBA00023212"/>
    </source>
</evidence>
<dbReference type="GO" id="GO:0005869">
    <property type="term" value="C:dynactin complex"/>
    <property type="evidence" value="ECO:0007669"/>
    <property type="project" value="TreeGrafter"/>
</dbReference>
<accession>A0AAJ6YPK8</accession>
<keyword evidence="6" id="KW-1133">Transmembrane helix</keyword>
<sequence length="339" mass="38184">MKYYYANVQTSVWIVTVLTCLQGFFPMTKAMICYRCTVLPPQYVGEADQPCSKFDGSSRFYHDCPMSTFCMKRIIHYQLPNGTIITTAERNCASQKYISQDYNNNERTWHSKESVDTQAYTAGCFKGENRGTPNGPSEYCYCSSNYCNRSSSITNDKMEPQDIYYNKSEYVETASGNKVSRHTVLCGSQNIVLHGKVIVQSHAIIRGDLANVKTGRYCIIGKNVVIRPPFKRFSRGTAFFPLQMGDHVFVGERAIVNAAVIGSYVYIGKNAVLGRRCVLKSCCYIEDDAVVPPETVVPSFTRFAGNPAKCVEDLPECTLDLMLDFTKNYYQHFLPAKTS</sequence>
<dbReference type="AlphaFoldDB" id="A0AAJ6YPK8"/>
<reference evidence="8" key="1">
    <citation type="submission" date="2025-08" db="UniProtKB">
        <authorList>
            <consortium name="RefSeq"/>
        </authorList>
    </citation>
    <scope>IDENTIFICATION</scope>
</reference>
<dbReference type="InterPro" id="IPR011004">
    <property type="entry name" value="Trimer_LpxA-like_sf"/>
</dbReference>
<keyword evidence="3" id="KW-0206">Cytoskeleton</keyword>
<dbReference type="GeneID" id="105365405"/>
<dbReference type="CDD" id="cd03359">
    <property type="entry name" value="LbH_Dynactin_5"/>
    <property type="match status" value="1"/>
</dbReference>
<evidence type="ECO:0000313" key="7">
    <source>
        <dbReference type="Proteomes" id="UP000695007"/>
    </source>
</evidence>
<dbReference type="CTD" id="34873"/>
<organism evidence="7 8">
    <name type="scientific">Ceratosolen solmsi marchali</name>
    <dbReference type="NCBI Taxonomy" id="326594"/>
    <lineage>
        <taxon>Eukaryota</taxon>
        <taxon>Metazoa</taxon>
        <taxon>Ecdysozoa</taxon>
        <taxon>Arthropoda</taxon>
        <taxon>Hexapoda</taxon>
        <taxon>Insecta</taxon>
        <taxon>Pterygota</taxon>
        <taxon>Neoptera</taxon>
        <taxon>Endopterygota</taxon>
        <taxon>Hymenoptera</taxon>
        <taxon>Apocrita</taxon>
        <taxon>Proctotrupomorpha</taxon>
        <taxon>Chalcidoidea</taxon>
        <taxon>Agaonidae</taxon>
        <taxon>Agaoninae</taxon>
        <taxon>Ceratosolen</taxon>
    </lineage>
</organism>
<dbReference type="PANTHER" id="PTHR46126">
    <property type="entry name" value="DYNACTIN SUBUNIT 5"/>
    <property type="match status" value="1"/>
</dbReference>
<protein>
    <recommendedName>
        <fullName evidence="5">Dynactin subunit 5</fullName>
    </recommendedName>
</protein>
<keyword evidence="7" id="KW-1185">Reference proteome</keyword>